<name>A0A3M7PF47_BRAPC</name>
<organism evidence="1 2">
    <name type="scientific">Brachionus plicatilis</name>
    <name type="common">Marine rotifer</name>
    <name type="synonym">Brachionus muelleri</name>
    <dbReference type="NCBI Taxonomy" id="10195"/>
    <lineage>
        <taxon>Eukaryota</taxon>
        <taxon>Metazoa</taxon>
        <taxon>Spiralia</taxon>
        <taxon>Gnathifera</taxon>
        <taxon>Rotifera</taxon>
        <taxon>Eurotatoria</taxon>
        <taxon>Monogononta</taxon>
        <taxon>Pseudotrocha</taxon>
        <taxon>Ploima</taxon>
        <taxon>Brachionidae</taxon>
        <taxon>Brachionus</taxon>
    </lineage>
</organism>
<dbReference type="EMBL" id="REGN01011260">
    <property type="protein sequence ID" value="RMZ97672.1"/>
    <property type="molecule type" value="Genomic_DNA"/>
</dbReference>
<evidence type="ECO:0000313" key="2">
    <source>
        <dbReference type="Proteomes" id="UP000276133"/>
    </source>
</evidence>
<comment type="caution">
    <text evidence="1">The sequence shown here is derived from an EMBL/GenBank/DDBJ whole genome shotgun (WGS) entry which is preliminary data.</text>
</comment>
<accession>A0A3M7PF47</accession>
<proteinExistence type="predicted"/>
<dbReference type="AlphaFoldDB" id="A0A3M7PF47"/>
<reference evidence="1 2" key="1">
    <citation type="journal article" date="2018" name="Sci. Rep.">
        <title>Genomic signatures of local adaptation to the degree of environmental predictability in rotifers.</title>
        <authorList>
            <person name="Franch-Gras L."/>
            <person name="Hahn C."/>
            <person name="Garcia-Roger E.M."/>
            <person name="Carmona M.J."/>
            <person name="Serra M."/>
            <person name="Gomez A."/>
        </authorList>
    </citation>
    <scope>NUCLEOTIDE SEQUENCE [LARGE SCALE GENOMIC DNA]</scope>
    <source>
        <strain evidence="1">HYR1</strain>
    </source>
</reference>
<protein>
    <submittedName>
        <fullName evidence="1">Uncharacterized protein</fullName>
    </submittedName>
</protein>
<keyword evidence="2" id="KW-1185">Reference proteome</keyword>
<evidence type="ECO:0000313" key="1">
    <source>
        <dbReference type="EMBL" id="RMZ97672.1"/>
    </source>
</evidence>
<dbReference type="Proteomes" id="UP000276133">
    <property type="component" value="Unassembled WGS sequence"/>
</dbReference>
<gene>
    <name evidence="1" type="ORF">BpHYR1_003201</name>
</gene>
<sequence>MIVHGQLSGKVLKKFPRIHKSKSKNSVAMKKISIQFVVFGSLRVERSKNQINTYFCSQIEKK</sequence>